<organism evidence="1 2">
    <name type="scientific">Vibrio comitans NBRC 102076</name>
    <dbReference type="NCBI Taxonomy" id="1219078"/>
    <lineage>
        <taxon>Bacteria</taxon>
        <taxon>Pseudomonadati</taxon>
        <taxon>Pseudomonadota</taxon>
        <taxon>Gammaproteobacteria</taxon>
        <taxon>Vibrionales</taxon>
        <taxon>Vibrionaceae</taxon>
        <taxon>Vibrio</taxon>
    </lineage>
</organism>
<dbReference type="EMBL" id="BJLH01000002">
    <property type="protein sequence ID" value="GEA59352.1"/>
    <property type="molecule type" value="Genomic_DNA"/>
</dbReference>
<name>A0A4Y3IK13_9VIBR</name>
<dbReference type="Proteomes" id="UP000318242">
    <property type="component" value="Unassembled WGS sequence"/>
</dbReference>
<comment type="caution">
    <text evidence="1">The sequence shown here is derived from an EMBL/GenBank/DDBJ whole genome shotgun (WGS) entry which is preliminary data.</text>
</comment>
<proteinExistence type="predicted"/>
<evidence type="ECO:0000313" key="1">
    <source>
        <dbReference type="EMBL" id="GEA59352.1"/>
    </source>
</evidence>
<dbReference type="AlphaFoldDB" id="A0A4Y3IK13"/>
<sequence>MINFEGSGKKAVKGSYIKSSDKPVDALQLANEIILELKRDNSRYVREIASIKKENAHLHRQISQSLSPLR</sequence>
<keyword evidence="2" id="KW-1185">Reference proteome</keyword>
<reference evidence="1 2" key="1">
    <citation type="submission" date="2019-06" db="EMBL/GenBank/DDBJ databases">
        <title>Whole genome shotgun sequence of Vibrio comitans NBRC 102076.</title>
        <authorList>
            <person name="Hosoyama A."/>
            <person name="Uohara A."/>
            <person name="Ohji S."/>
            <person name="Ichikawa N."/>
        </authorList>
    </citation>
    <scope>NUCLEOTIDE SEQUENCE [LARGE SCALE GENOMIC DNA]</scope>
    <source>
        <strain evidence="1 2">NBRC 102076</strain>
    </source>
</reference>
<gene>
    <name evidence="1" type="ORF">VCO01S_05450</name>
</gene>
<protein>
    <submittedName>
        <fullName evidence="1">Uncharacterized protein</fullName>
    </submittedName>
</protein>
<evidence type="ECO:0000313" key="2">
    <source>
        <dbReference type="Proteomes" id="UP000318242"/>
    </source>
</evidence>
<accession>A0A4Y3IK13</accession>